<dbReference type="STRING" id="1479485.DA73_0208255"/>
<dbReference type="EMBL" id="JHEG04000001">
    <property type="protein sequence ID" value="KAF3887672.1"/>
    <property type="molecule type" value="Genomic_DNA"/>
</dbReference>
<organism evidence="2">
    <name type="scientific">Tolypothrix bouteillei VB521301</name>
    <dbReference type="NCBI Taxonomy" id="1479485"/>
    <lineage>
        <taxon>Bacteria</taxon>
        <taxon>Bacillati</taxon>
        <taxon>Cyanobacteriota</taxon>
        <taxon>Cyanophyceae</taxon>
        <taxon>Nostocales</taxon>
        <taxon>Tolypothrichaceae</taxon>
        <taxon>Tolypothrix</taxon>
    </lineage>
</organism>
<dbReference type="EMBL" id="JHEG02000019">
    <property type="protein sequence ID" value="KIE13334.1"/>
    <property type="molecule type" value="Genomic_DNA"/>
</dbReference>
<keyword evidence="3" id="KW-1185">Reference proteome</keyword>
<accession>A0A0C1R6T2</accession>
<gene>
    <name evidence="2" type="ORF">DA73_0208255</name>
    <name evidence="1" type="ORF">DA73_0400020900</name>
</gene>
<reference evidence="2" key="1">
    <citation type="journal article" date="2015" name="Genome Announc.">
        <title>Draft Genome Sequence of Tolypothrix boutellei Strain VB521301.</title>
        <authorList>
            <person name="Chandrababunaidu M.M."/>
            <person name="Singh D."/>
            <person name="Sen D."/>
            <person name="Bhan S."/>
            <person name="Das S."/>
            <person name="Gupta A."/>
            <person name="Adhikary S.P."/>
            <person name="Tripathy S."/>
        </authorList>
    </citation>
    <scope>NUCLEOTIDE SEQUENCE</scope>
    <source>
        <strain evidence="2">VB521301</strain>
    </source>
</reference>
<comment type="caution">
    <text evidence="2">The sequence shown here is derived from an EMBL/GenBank/DDBJ whole genome shotgun (WGS) entry which is preliminary data.</text>
</comment>
<reference evidence="1" key="2">
    <citation type="submission" date="2019-11" db="EMBL/GenBank/DDBJ databases">
        <title>Improved Assembly of Tolypothrix boutellei genome.</title>
        <authorList>
            <person name="Sarangi A.N."/>
            <person name="Mukherjee M."/>
            <person name="Ghosh S."/>
            <person name="Singh D."/>
            <person name="Das A."/>
            <person name="Kant S."/>
            <person name="Prusty A."/>
            <person name="Tripathy S."/>
        </authorList>
    </citation>
    <scope>NUCLEOTIDE SEQUENCE</scope>
    <source>
        <strain evidence="1">VB521301</strain>
    </source>
</reference>
<dbReference type="Proteomes" id="UP000029738">
    <property type="component" value="Unassembled WGS sequence"/>
</dbReference>
<evidence type="ECO:0000313" key="1">
    <source>
        <dbReference type="EMBL" id="KAF3887672.1"/>
    </source>
</evidence>
<protein>
    <submittedName>
        <fullName evidence="2">Uncharacterized protein</fullName>
    </submittedName>
</protein>
<dbReference type="AlphaFoldDB" id="A0A0C1R6T2"/>
<dbReference type="OrthoDB" id="495047at2"/>
<proteinExistence type="predicted"/>
<evidence type="ECO:0000313" key="3">
    <source>
        <dbReference type="Proteomes" id="UP000029738"/>
    </source>
</evidence>
<dbReference type="RefSeq" id="WP_038078155.1">
    <property type="nucleotide sequence ID" value="NZ_JHEG04000001.1"/>
</dbReference>
<sequence>MLRKHWSYVFVLATCGLIPWSITSFTVSDLVHSQTANVKSITVNKAEFGVLRDVSSHKATFIPTNKVILKEGNKYGWRIHLKNYQGVVTWREVIKLPKAPETWSTNSGEDFSLSTNGTEAVTKRIQEAKKGVIENFWTVTPGDPTGKHTIEIYVNERCIASFNFEVVLKKK</sequence>
<name>A0A0C1R6T2_9CYAN</name>
<evidence type="ECO:0000313" key="2">
    <source>
        <dbReference type="EMBL" id="KIE13334.1"/>
    </source>
</evidence>